<name>A0A6B9SUE2_9CAUD</name>
<sequence length="82" mass="9942">MKTRIVRFEDGTGKSLYRIQFKNWYWPFWTFYKRMNEAGSEGIVECETIEGAIECLQCDAQRELYKQREFKEVVGIYDDQIR</sequence>
<protein>
    <submittedName>
        <fullName evidence="1">Uncharacterized protein</fullName>
    </submittedName>
</protein>
<dbReference type="Proteomes" id="UP000464957">
    <property type="component" value="Segment"/>
</dbReference>
<dbReference type="EMBL" id="MN794232">
    <property type="protein sequence ID" value="QHJ74421.1"/>
    <property type="molecule type" value="Genomic_DNA"/>
</dbReference>
<accession>A0A6B9SUE2</accession>
<evidence type="ECO:0000313" key="1">
    <source>
        <dbReference type="EMBL" id="QHJ74421.1"/>
    </source>
</evidence>
<proteinExistence type="predicted"/>
<gene>
    <name evidence="1" type="ORF">VH12019_00094</name>
</gene>
<organism evidence="1 2">
    <name type="scientific">Vibrio phage VH1_2019</name>
    <dbReference type="NCBI Taxonomy" id="2686307"/>
    <lineage>
        <taxon>Viruses</taxon>
        <taxon>Duplodnaviria</taxon>
        <taxon>Heunggongvirae</taxon>
        <taxon>Uroviricota</taxon>
        <taxon>Caudoviricetes</taxon>
        <taxon>Pantevenvirales</taxon>
        <taxon>Straboviridae</taxon>
        <taxon>Schizotequatrovirus</taxon>
        <taxon>Schizotequatrovirus KVP40</taxon>
    </lineage>
</organism>
<reference evidence="1 2" key="1">
    <citation type="submission" date="2019-12" db="EMBL/GenBank/DDBJ databases">
        <authorList>
            <person name="Harris M."/>
            <person name="Ho T.C."/>
            <person name="Fruchtman H."/>
            <person name="Garin M."/>
            <person name="Kubatin V."/>
            <person name="Lu T."/>
            <person name="Xue L."/>
            <person name="Marr M.T."/>
        </authorList>
    </citation>
    <scope>NUCLEOTIDE SEQUENCE [LARGE SCALE GENOMIC DNA]</scope>
</reference>
<evidence type="ECO:0000313" key="2">
    <source>
        <dbReference type="Proteomes" id="UP000464957"/>
    </source>
</evidence>